<protein>
    <submittedName>
        <fullName evidence="4">GNAT family N-acetyltransferase</fullName>
        <ecNumber evidence="4">2.3.1.-</ecNumber>
    </submittedName>
</protein>
<dbReference type="Pfam" id="PF00583">
    <property type="entry name" value="Acetyltransf_1"/>
    <property type="match status" value="1"/>
</dbReference>
<gene>
    <name evidence="4" type="ORF">ACFQPF_08120</name>
</gene>
<name>A0ABW2NQD3_9BACL</name>
<keyword evidence="1 4" id="KW-0808">Transferase</keyword>
<evidence type="ECO:0000256" key="1">
    <source>
        <dbReference type="ARBA" id="ARBA00022679"/>
    </source>
</evidence>
<proteinExistence type="predicted"/>
<keyword evidence="2 4" id="KW-0012">Acyltransferase</keyword>
<dbReference type="Proteomes" id="UP001596549">
    <property type="component" value="Unassembled WGS sequence"/>
</dbReference>
<evidence type="ECO:0000256" key="2">
    <source>
        <dbReference type="ARBA" id="ARBA00023315"/>
    </source>
</evidence>
<keyword evidence="5" id="KW-1185">Reference proteome</keyword>
<evidence type="ECO:0000313" key="4">
    <source>
        <dbReference type="EMBL" id="MFC7371640.1"/>
    </source>
</evidence>
<dbReference type="EMBL" id="JBHTCP010000013">
    <property type="protein sequence ID" value="MFC7371640.1"/>
    <property type="molecule type" value="Genomic_DNA"/>
</dbReference>
<dbReference type="PANTHER" id="PTHR43877">
    <property type="entry name" value="AMINOALKYLPHOSPHONATE N-ACETYLTRANSFERASE-RELATED-RELATED"/>
    <property type="match status" value="1"/>
</dbReference>
<dbReference type="InterPro" id="IPR000182">
    <property type="entry name" value="GNAT_dom"/>
</dbReference>
<reference evidence="5" key="1">
    <citation type="journal article" date="2019" name="Int. J. Syst. Evol. Microbiol.">
        <title>The Global Catalogue of Microorganisms (GCM) 10K type strain sequencing project: providing services to taxonomists for standard genome sequencing and annotation.</title>
        <authorList>
            <consortium name="The Broad Institute Genomics Platform"/>
            <consortium name="The Broad Institute Genome Sequencing Center for Infectious Disease"/>
            <person name="Wu L."/>
            <person name="Ma J."/>
        </authorList>
    </citation>
    <scope>NUCLEOTIDE SEQUENCE [LARGE SCALE GENOMIC DNA]</scope>
    <source>
        <strain evidence="5">NBRC 106396</strain>
    </source>
</reference>
<accession>A0ABW2NQD3</accession>
<organism evidence="4 5">
    <name type="scientific">Fictibacillus iocasae</name>
    <dbReference type="NCBI Taxonomy" id="2715437"/>
    <lineage>
        <taxon>Bacteria</taxon>
        <taxon>Bacillati</taxon>
        <taxon>Bacillota</taxon>
        <taxon>Bacilli</taxon>
        <taxon>Bacillales</taxon>
        <taxon>Fictibacillaceae</taxon>
        <taxon>Fictibacillus</taxon>
    </lineage>
</organism>
<dbReference type="InterPro" id="IPR050832">
    <property type="entry name" value="Bact_Acetyltransf"/>
</dbReference>
<evidence type="ECO:0000259" key="3">
    <source>
        <dbReference type="PROSITE" id="PS51186"/>
    </source>
</evidence>
<evidence type="ECO:0000313" key="5">
    <source>
        <dbReference type="Proteomes" id="UP001596549"/>
    </source>
</evidence>
<dbReference type="PROSITE" id="PS51186">
    <property type="entry name" value="GNAT"/>
    <property type="match status" value="1"/>
</dbReference>
<dbReference type="GO" id="GO:0016746">
    <property type="term" value="F:acyltransferase activity"/>
    <property type="evidence" value="ECO:0007669"/>
    <property type="project" value="UniProtKB-KW"/>
</dbReference>
<feature type="domain" description="N-acetyltransferase" evidence="3">
    <location>
        <begin position="3"/>
        <end position="176"/>
    </location>
</feature>
<comment type="caution">
    <text evidence="4">The sequence shown here is derived from an EMBL/GenBank/DDBJ whole genome shotgun (WGS) entry which is preliminary data.</text>
</comment>
<dbReference type="RefSeq" id="WP_379748393.1">
    <property type="nucleotide sequence ID" value="NZ_JBHTCP010000013.1"/>
</dbReference>
<dbReference type="InterPro" id="IPR016181">
    <property type="entry name" value="Acyl_CoA_acyltransferase"/>
</dbReference>
<dbReference type="EC" id="2.3.1.-" evidence="4"/>
<dbReference type="SUPFAM" id="SSF55729">
    <property type="entry name" value="Acyl-CoA N-acyltransferases (Nat)"/>
    <property type="match status" value="1"/>
</dbReference>
<dbReference type="CDD" id="cd04301">
    <property type="entry name" value="NAT_SF"/>
    <property type="match status" value="1"/>
</dbReference>
<dbReference type="Gene3D" id="3.40.630.30">
    <property type="match status" value="1"/>
</dbReference>
<sequence>MTIHIRRPQTADTPALHDFFRTVLTDTYQKEGLGDRHDDLENELQEKERYLAADFASLGRDRYFLAAFLNGNVVGTIEYGPASHLITSHADVSYRDIKEIGTVYVHPDFQGRGIGSQLVESISAALIEIGEEVCCLDSGFKEAQKIWTRKFGEPDYLLHDYWGKGDDHMIWKIDMKNE</sequence>